<dbReference type="Proteomes" id="UP000684084">
    <property type="component" value="Unassembled WGS sequence"/>
</dbReference>
<comment type="caution">
    <text evidence="1">The sequence shown here is derived from an EMBL/GenBank/DDBJ whole genome shotgun (WGS) entry which is preliminary data.</text>
</comment>
<dbReference type="EMBL" id="CAGKOT010000001">
    <property type="protein sequence ID" value="CAB5305554.1"/>
    <property type="molecule type" value="Genomic_DNA"/>
</dbReference>
<dbReference type="AlphaFoldDB" id="A0A916DYM3"/>
<evidence type="ECO:0000313" key="2">
    <source>
        <dbReference type="Proteomes" id="UP000684084"/>
    </source>
</evidence>
<name>A0A916DYM3_9GLOM</name>
<dbReference type="OrthoDB" id="10289787at2759"/>
<gene>
    <name evidence="1" type="ORF">CHRIB12_LOCUS1202</name>
</gene>
<sequence>MSLEYIISNWIECINNYYLINGDGDYDGKYKFLPSIDDHLNNDILEFVEANKTLVQEQENPSIIQYHLQAYYTSRKLTEILVDDISECMDCEITITPLKDLSIKTEMSKSKF</sequence>
<proteinExistence type="predicted"/>
<organism evidence="1 2">
    <name type="scientific">Rhizophagus irregularis</name>
    <dbReference type="NCBI Taxonomy" id="588596"/>
    <lineage>
        <taxon>Eukaryota</taxon>
        <taxon>Fungi</taxon>
        <taxon>Fungi incertae sedis</taxon>
        <taxon>Mucoromycota</taxon>
        <taxon>Glomeromycotina</taxon>
        <taxon>Glomeromycetes</taxon>
        <taxon>Glomerales</taxon>
        <taxon>Glomeraceae</taxon>
        <taxon>Rhizophagus</taxon>
    </lineage>
</organism>
<accession>A0A916DYM3</accession>
<protein>
    <submittedName>
        <fullName evidence="1">Uncharacterized protein</fullName>
    </submittedName>
</protein>
<evidence type="ECO:0000313" key="1">
    <source>
        <dbReference type="EMBL" id="CAB5305554.1"/>
    </source>
</evidence>
<reference evidence="1" key="1">
    <citation type="submission" date="2020-05" db="EMBL/GenBank/DDBJ databases">
        <authorList>
            <person name="Rincon C."/>
            <person name="Sanders R I."/>
            <person name="Robbins C."/>
            <person name="Chaturvedi A."/>
        </authorList>
    </citation>
    <scope>NUCLEOTIDE SEQUENCE</scope>
    <source>
        <strain evidence="1">CHB12</strain>
    </source>
</reference>